<evidence type="ECO:0000313" key="7">
    <source>
        <dbReference type="Ensembl" id="ENSACAP00000003337.3"/>
    </source>
</evidence>
<evidence type="ECO:0000256" key="4">
    <source>
        <dbReference type="ARBA" id="ARBA00023119"/>
    </source>
</evidence>
<dbReference type="PROSITE" id="PS51461">
    <property type="entry name" value="NC1_FIB"/>
    <property type="match status" value="1"/>
</dbReference>
<dbReference type="GO" id="GO:0005201">
    <property type="term" value="F:extracellular matrix structural constituent"/>
    <property type="evidence" value="ECO:0007669"/>
    <property type="project" value="InterPro"/>
</dbReference>
<dbReference type="GO" id="GO:0005576">
    <property type="term" value="C:extracellular region"/>
    <property type="evidence" value="ECO:0007669"/>
    <property type="project" value="UniProtKB-SubCell"/>
</dbReference>
<dbReference type="SMART" id="SM00038">
    <property type="entry name" value="COLFI"/>
    <property type="match status" value="1"/>
</dbReference>
<evidence type="ECO:0000256" key="5">
    <source>
        <dbReference type="SAM" id="MobiDB-lite"/>
    </source>
</evidence>
<dbReference type="Proteomes" id="UP000001646">
    <property type="component" value="Unplaced"/>
</dbReference>
<evidence type="ECO:0000256" key="2">
    <source>
        <dbReference type="ARBA" id="ARBA00022525"/>
    </source>
</evidence>
<dbReference type="STRING" id="28377.ENSACAP00000003337"/>
<dbReference type="Pfam" id="PF01391">
    <property type="entry name" value="Collagen"/>
    <property type="match status" value="2"/>
</dbReference>
<name>H9G7I4_ANOCA</name>
<proteinExistence type="predicted"/>
<dbReference type="GeneTree" id="ENSGT00940000159762"/>
<protein>
    <recommendedName>
        <fullName evidence="6">Fibrillar collagen NC1 domain-containing protein</fullName>
    </recommendedName>
</protein>
<dbReference type="Bgee" id="ENSACAG00000003040">
    <property type="expression patterns" value="Expressed in skeletal muscle tissue and 2 other cell types or tissues"/>
</dbReference>
<evidence type="ECO:0000256" key="1">
    <source>
        <dbReference type="ARBA" id="ARBA00004613"/>
    </source>
</evidence>
<keyword evidence="2" id="KW-0964">Secreted</keyword>
<dbReference type="PANTHER" id="PTHR24023:SF1047">
    <property type="entry name" value="SCAVENGER RECEPTOR CLASS A MEMBER 3"/>
    <property type="match status" value="1"/>
</dbReference>
<dbReference type="GO" id="GO:0005581">
    <property type="term" value="C:collagen trimer"/>
    <property type="evidence" value="ECO:0007669"/>
    <property type="project" value="UniProtKB-KW"/>
</dbReference>
<organism evidence="7 8">
    <name type="scientific">Anolis carolinensis</name>
    <name type="common">Green anole</name>
    <name type="synonym">American chameleon</name>
    <dbReference type="NCBI Taxonomy" id="28377"/>
    <lineage>
        <taxon>Eukaryota</taxon>
        <taxon>Metazoa</taxon>
        <taxon>Chordata</taxon>
        <taxon>Craniata</taxon>
        <taxon>Vertebrata</taxon>
        <taxon>Euteleostomi</taxon>
        <taxon>Lepidosauria</taxon>
        <taxon>Squamata</taxon>
        <taxon>Bifurcata</taxon>
        <taxon>Unidentata</taxon>
        <taxon>Episquamata</taxon>
        <taxon>Toxicofera</taxon>
        <taxon>Iguania</taxon>
        <taxon>Dactyloidae</taxon>
        <taxon>Anolis</taxon>
    </lineage>
</organism>
<reference evidence="7" key="1">
    <citation type="submission" date="2009-12" db="EMBL/GenBank/DDBJ databases">
        <title>The Genome Sequence of Anolis carolinensis (Green Anole Lizard).</title>
        <authorList>
            <consortium name="The Genome Sequencing Platform"/>
            <person name="Di Palma F."/>
            <person name="Alfoldi J."/>
            <person name="Heiman D."/>
            <person name="Young S."/>
            <person name="Grabherr M."/>
            <person name="Johnson J."/>
            <person name="Lander E.S."/>
            <person name="Lindblad-Toh K."/>
        </authorList>
    </citation>
    <scope>NUCLEOTIDE SEQUENCE [LARGE SCALE GENOMIC DNA]</scope>
    <source>
        <strain evidence="7">JBL SC #1</strain>
    </source>
</reference>
<comment type="subcellular location">
    <subcellularLocation>
        <location evidence="1">Secreted</location>
    </subcellularLocation>
</comment>
<sequence length="455" mass="48094">QGPAGSPGPEGRQGGKGKKGEAGAVGPPGKTGPVGPQGTPGKPGTDGLRGLPGSVWGQGWVRPAGQALRLFLPISPPQGPPGLPGLRGDVGAKGEKGHPGLIGLIGPPGEQGEKGDRGLPGPHGAKGPKGETGIPGPTGPIGPAGPPGLPVKPTHLHFLSPFSRGPPGEVIQPLPIQRPKKNKRSVDGSQISPENEEEEKMAASEAGGHPPSQGMEEVYGSLNSLRQEVERMRKPLGTKESPARTCQDLWLSRPETPDGEYWIDPNQGCSRDSFKVFCNFTAGGETCVFPRKEVREVPMSAWEKETPQSWFSEFQSGSRFSYEDAEGYPLGVVQLTFLRLLSVSARQNFTYHCLRSAAWHSRLPSAAGGSSTSVGGYQQALRFLGANEEDISYDNSPYVKALADGCAPRKGPSSTILEVRTPRVEQLPLLDVRLMDFGNSGQKFGFQLGPVCFLG</sequence>
<feature type="compositionally biased region" description="Pro residues" evidence="5">
    <location>
        <begin position="137"/>
        <end position="150"/>
    </location>
</feature>
<keyword evidence="8" id="KW-1185">Reference proteome</keyword>
<reference evidence="7" key="3">
    <citation type="submission" date="2025-09" db="UniProtKB">
        <authorList>
            <consortium name="Ensembl"/>
        </authorList>
    </citation>
    <scope>IDENTIFICATION</scope>
</reference>
<feature type="region of interest" description="Disordered" evidence="5">
    <location>
        <begin position="1"/>
        <end position="54"/>
    </location>
</feature>
<dbReference type="HOGENOM" id="CLU_001074_2_1_1"/>
<dbReference type="Pfam" id="PF01410">
    <property type="entry name" value="COLFI"/>
    <property type="match status" value="1"/>
</dbReference>
<evidence type="ECO:0000259" key="6">
    <source>
        <dbReference type="PROSITE" id="PS51461"/>
    </source>
</evidence>
<keyword evidence="4" id="KW-0176">Collagen</keyword>
<feature type="compositionally biased region" description="Low complexity" evidence="5">
    <location>
        <begin position="22"/>
        <end position="43"/>
    </location>
</feature>
<dbReference type="AlphaFoldDB" id="H9G7I4"/>
<dbReference type="SUPFAM" id="SSF56496">
    <property type="entry name" value="Fibrinogen C-terminal domain-like"/>
    <property type="match status" value="1"/>
</dbReference>
<dbReference type="InterPro" id="IPR008160">
    <property type="entry name" value="Collagen"/>
</dbReference>
<dbReference type="eggNOG" id="KOG3544">
    <property type="taxonomic scope" value="Eukaryota"/>
</dbReference>
<dbReference type="FunFam" id="2.60.120.1000:FF:000002">
    <property type="entry name" value="Collagen XI alpha 1 chain"/>
    <property type="match status" value="1"/>
</dbReference>
<keyword evidence="3" id="KW-0272">Extracellular matrix</keyword>
<accession>H9G7I4</accession>
<reference evidence="7" key="2">
    <citation type="submission" date="2025-08" db="UniProtKB">
        <authorList>
            <consortium name="Ensembl"/>
        </authorList>
    </citation>
    <scope>IDENTIFICATION</scope>
</reference>
<dbReference type="InterPro" id="IPR000885">
    <property type="entry name" value="Fib_collagen_C"/>
</dbReference>
<dbReference type="PANTHER" id="PTHR24023">
    <property type="entry name" value="COLLAGEN ALPHA"/>
    <property type="match status" value="1"/>
</dbReference>
<feature type="region of interest" description="Disordered" evidence="5">
    <location>
        <begin position="107"/>
        <end position="217"/>
    </location>
</feature>
<dbReference type="InParanoid" id="H9G7I4"/>
<feature type="domain" description="Fibrillar collagen NC1" evidence="6">
    <location>
        <begin position="216"/>
        <end position="454"/>
    </location>
</feature>
<evidence type="ECO:0000313" key="8">
    <source>
        <dbReference type="Proteomes" id="UP000001646"/>
    </source>
</evidence>
<dbReference type="Ensembl" id="ENSACAT00000003420.4">
    <property type="protein sequence ID" value="ENSACAP00000003337.3"/>
    <property type="gene ID" value="ENSACAG00000003040.4"/>
</dbReference>
<dbReference type="InterPro" id="IPR050149">
    <property type="entry name" value="Collagen_superfamily"/>
</dbReference>
<dbReference type="InterPro" id="IPR036056">
    <property type="entry name" value="Fibrinogen-like_C"/>
</dbReference>
<evidence type="ECO:0000256" key="3">
    <source>
        <dbReference type="ARBA" id="ARBA00022530"/>
    </source>
</evidence>
<dbReference type="Gene3D" id="2.60.120.1000">
    <property type="match status" value="1"/>
</dbReference>